<protein>
    <submittedName>
        <fullName evidence="1">Uncharacterized protein</fullName>
    </submittedName>
</protein>
<dbReference type="EMBL" id="AP025314">
    <property type="protein sequence ID" value="BDD10313.1"/>
    <property type="molecule type" value="Genomic_DNA"/>
</dbReference>
<gene>
    <name evidence="1" type="ORF">FUAX_27450</name>
</gene>
<reference evidence="1 2" key="1">
    <citation type="submission" date="2021-12" db="EMBL/GenBank/DDBJ databases">
        <title>Genome sequencing of bacteria with rrn-lacking chromosome and rrn-plasmid.</title>
        <authorList>
            <person name="Anda M."/>
            <person name="Iwasaki W."/>
        </authorList>
    </citation>
    <scope>NUCLEOTIDE SEQUENCE [LARGE SCALE GENOMIC DNA]</scope>
    <source>
        <strain evidence="1 2">DSM 100852</strain>
    </source>
</reference>
<accession>A0AAU9D2X7</accession>
<dbReference type="KEGG" id="fax:FUAX_27450"/>
<name>A0AAU9D2X7_9BACT</name>
<evidence type="ECO:0000313" key="2">
    <source>
        <dbReference type="Proteomes" id="UP001348817"/>
    </source>
</evidence>
<evidence type="ECO:0000313" key="1">
    <source>
        <dbReference type="EMBL" id="BDD10313.1"/>
    </source>
</evidence>
<organism evidence="1 2">
    <name type="scientific">Fulvitalea axinellae</name>
    <dbReference type="NCBI Taxonomy" id="1182444"/>
    <lineage>
        <taxon>Bacteria</taxon>
        <taxon>Pseudomonadati</taxon>
        <taxon>Bacteroidota</taxon>
        <taxon>Cytophagia</taxon>
        <taxon>Cytophagales</taxon>
        <taxon>Persicobacteraceae</taxon>
        <taxon>Fulvitalea</taxon>
    </lineage>
</organism>
<dbReference type="AlphaFoldDB" id="A0AAU9D2X7"/>
<proteinExistence type="predicted"/>
<sequence>MKDGERFGKHGKLLVKEITDNRISISLMLNNGAPGYNSGSFIDTLSVDSNGLTKYISECDTSCVITFSFLKEAVLVRQVSERQYGACCFGLGVNVSGRFLKKSDEVPVIRDLTASDEITDY</sequence>
<dbReference type="Proteomes" id="UP001348817">
    <property type="component" value="Chromosome"/>
</dbReference>
<keyword evidence="2" id="KW-1185">Reference proteome</keyword>